<feature type="coiled-coil region" evidence="1">
    <location>
        <begin position="539"/>
        <end position="584"/>
    </location>
</feature>
<feature type="compositionally biased region" description="Basic and acidic residues" evidence="2">
    <location>
        <begin position="1"/>
        <end position="11"/>
    </location>
</feature>
<feature type="coiled-coil region" evidence="1">
    <location>
        <begin position="176"/>
        <end position="252"/>
    </location>
</feature>
<evidence type="ECO:0000256" key="2">
    <source>
        <dbReference type="SAM" id="MobiDB-lite"/>
    </source>
</evidence>
<evidence type="ECO:0000256" key="1">
    <source>
        <dbReference type="SAM" id="Coils"/>
    </source>
</evidence>
<keyword evidence="1" id="KW-0175">Coiled coil</keyword>
<dbReference type="HOGENOM" id="CLU_465341_0_0_6"/>
<feature type="region of interest" description="Disordered" evidence="2">
    <location>
        <begin position="387"/>
        <end position="419"/>
    </location>
</feature>
<reference evidence="3" key="1">
    <citation type="submission" date="2015-12" db="EMBL/GenBank/DDBJ databases">
        <authorList>
            <person name="Tikhonova T.V."/>
            <person name="Pavlov A.R."/>
            <person name="Beletsky A.V."/>
            <person name="Mardanov A.V."/>
            <person name="Sorokin D.Y."/>
            <person name="Ravin N.V."/>
            <person name="Popov V.O."/>
        </authorList>
    </citation>
    <scope>NUCLEOTIDE SEQUENCE</scope>
    <source>
        <strain evidence="3">DSM 14787</strain>
    </source>
</reference>
<dbReference type="AlphaFoldDB" id="L0DXA9"/>
<feature type="compositionally biased region" description="Pro residues" evidence="2">
    <location>
        <begin position="393"/>
        <end position="405"/>
    </location>
</feature>
<keyword evidence="4" id="KW-1185">Reference proteome</keyword>
<dbReference type="PATRIC" id="fig|1255043.3.peg.2004"/>
<dbReference type="EMBL" id="CP003989">
    <property type="protein sequence ID" value="AGA33642.1"/>
    <property type="molecule type" value="Genomic_DNA"/>
</dbReference>
<feature type="coiled-coil region" evidence="1">
    <location>
        <begin position="424"/>
        <end position="483"/>
    </location>
</feature>
<feature type="region of interest" description="Disordered" evidence="2">
    <location>
        <begin position="1"/>
        <end position="29"/>
    </location>
</feature>
<proteinExistence type="predicted"/>
<dbReference type="STRING" id="1255043.TVNIR_1981"/>
<dbReference type="Proteomes" id="UP000010809">
    <property type="component" value="Chromosome"/>
</dbReference>
<sequence length="586" mass="68328">MHATCERRAARDLPGLPSRAGGRETTIHRQTIPRLTHSLVAMLCGLFLTGFYPTPALADPDPARPDPTQLLTAQLERLQIKLEPWEQRDQLERERATLSALLEGDGPEDPNSLLGIQRRIDDIRQQLVQAQERLEVANERFHLWKIDLGMRVFDGEPGIWPVVDWLNFRQTIWYLNSTMRAQERELRREIAAAQQAVRDQAELQQELQRLEQRRLDMPLRSDWPQEYREMDLAALQQRFKEVEHQIETAKRMDLSEVREKQKTVAMLSRQIEASIDRTAATGRPSDWEDIRGTWSLEEAQDWWELTNTLGLVPLRSFLKAPSGMQKLLPRHAGEFITRDHFVERLTEALLLGEISPERAIRLADEFRLASREFRGSFQEFLTVAANTDDFLDPPRPAPEPVPPQPEPDDETPTIQDEEVDPAACRRLRGRLNQINGQLERLQASWDKGTYEQKSPRFHWPPSKRGLEERLERERNNLQDFIDAGEDARVTDDNFTIFRTKTLSGIKRTIESYRKQNAPSGVENWSRQIPIWHDGRARMIAEMQERIEKTARALVLLRRQYEEDLSERRAQISEIESEMVRLRCQHH</sequence>
<dbReference type="KEGG" id="tni:TVNIR_1981"/>
<dbReference type="PANTHER" id="PTHR23159:SF31">
    <property type="entry name" value="CENTROSOME-ASSOCIATED PROTEIN CEP250 ISOFORM X1"/>
    <property type="match status" value="1"/>
</dbReference>
<accession>L0DXA9</accession>
<organism evidence="3 4">
    <name type="scientific">Thioalkalivibrio nitratireducens (strain DSM 14787 / UNIQEM 213 / ALEN2)</name>
    <dbReference type="NCBI Taxonomy" id="1255043"/>
    <lineage>
        <taxon>Bacteria</taxon>
        <taxon>Pseudomonadati</taxon>
        <taxon>Pseudomonadota</taxon>
        <taxon>Gammaproteobacteria</taxon>
        <taxon>Chromatiales</taxon>
        <taxon>Ectothiorhodospiraceae</taxon>
        <taxon>Thioalkalivibrio</taxon>
    </lineage>
</organism>
<evidence type="ECO:0000313" key="4">
    <source>
        <dbReference type="Proteomes" id="UP000010809"/>
    </source>
</evidence>
<feature type="coiled-coil region" evidence="1">
    <location>
        <begin position="113"/>
        <end position="140"/>
    </location>
</feature>
<feature type="compositionally biased region" description="Acidic residues" evidence="2">
    <location>
        <begin position="406"/>
        <end position="419"/>
    </location>
</feature>
<evidence type="ECO:0000313" key="3">
    <source>
        <dbReference type="EMBL" id="AGA33642.1"/>
    </source>
</evidence>
<dbReference type="PANTHER" id="PTHR23159">
    <property type="entry name" value="CENTROSOMAL PROTEIN 2"/>
    <property type="match status" value="1"/>
</dbReference>
<gene>
    <name evidence="3" type="ordered locus">TVNIR_1981</name>
</gene>
<protein>
    <submittedName>
        <fullName evidence="3">Uncharacterized protein</fullName>
    </submittedName>
</protein>
<name>L0DXA9_THIND</name>